<feature type="non-terminal residue" evidence="1">
    <location>
        <position position="1"/>
    </location>
</feature>
<name>A0A7T8GX68_CALRO</name>
<proteinExistence type="predicted"/>
<evidence type="ECO:0000313" key="1">
    <source>
        <dbReference type="EMBL" id="QQP39478.1"/>
    </source>
</evidence>
<organism evidence="1 2">
    <name type="scientific">Caligus rogercresseyi</name>
    <name type="common">Sea louse</name>
    <dbReference type="NCBI Taxonomy" id="217165"/>
    <lineage>
        <taxon>Eukaryota</taxon>
        <taxon>Metazoa</taxon>
        <taxon>Ecdysozoa</taxon>
        <taxon>Arthropoda</taxon>
        <taxon>Crustacea</taxon>
        <taxon>Multicrustacea</taxon>
        <taxon>Hexanauplia</taxon>
        <taxon>Copepoda</taxon>
        <taxon>Siphonostomatoida</taxon>
        <taxon>Caligidae</taxon>
        <taxon>Caligus</taxon>
    </lineage>
</organism>
<dbReference type="InterPro" id="IPR036397">
    <property type="entry name" value="RNaseH_sf"/>
</dbReference>
<accession>A0A7T8GX68</accession>
<dbReference type="EMBL" id="CP045903">
    <property type="protein sequence ID" value="QQP39478.1"/>
    <property type="molecule type" value="Genomic_DNA"/>
</dbReference>
<dbReference type="AlphaFoldDB" id="A0A7T8GX68"/>
<dbReference type="InterPro" id="IPR052709">
    <property type="entry name" value="Transposase-MT_Hybrid"/>
</dbReference>
<dbReference type="PANTHER" id="PTHR46060">
    <property type="entry name" value="MARINER MOS1 TRANSPOSASE-LIKE PROTEIN"/>
    <property type="match status" value="1"/>
</dbReference>
<dbReference type="PANTHER" id="PTHR46060:SF1">
    <property type="entry name" value="MARINER MOS1 TRANSPOSASE-LIKE PROTEIN"/>
    <property type="match status" value="1"/>
</dbReference>
<dbReference type="Proteomes" id="UP000595437">
    <property type="component" value="Chromosome 14"/>
</dbReference>
<gene>
    <name evidence="1" type="ORF">FKW44_020368</name>
</gene>
<keyword evidence="2" id="KW-1185">Reference proteome</keyword>
<reference evidence="2" key="1">
    <citation type="submission" date="2021-01" db="EMBL/GenBank/DDBJ databases">
        <title>Caligus Genome Assembly.</title>
        <authorList>
            <person name="Gallardo-Escarate C."/>
        </authorList>
    </citation>
    <scope>NUCLEOTIDE SEQUENCE [LARGE SCALE GENOMIC DNA]</scope>
</reference>
<dbReference type="GO" id="GO:0003676">
    <property type="term" value="F:nucleic acid binding"/>
    <property type="evidence" value="ECO:0007669"/>
    <property type="project" value="InterPro"/>
</dbReference>
<sequence>TMNGEYYTSLLDRFNEDLKKKRPYLAKKSSFHQEMQESNMCVSMAKFYELRYELLPHPPYSPDLAPSDYSCFPNLKKWLAEKRFILTMNSSHKQIHILRDLEKSYFLEGIKTWKKTLDEVV</sequence>
<dbReference type="Gene3D" id="3.30.420.10">
    <property type="entry name" value="Ribonuclease H-like superfamily/Ribonuclease H"/>
    <property type="match status" value="1"/>
</dbReference>
<protein>
    <submittedName>
        <fullName evidence="1">Mariner transposase</fullName>
    </submittedName>
</protein>
<evidence type="ECO:0000313" key="2">
    <source>
        <dbReference type="Proteomes" id="UP000595437"/>
    </source>
</evidence>
<dbReference type="OrthoDB" id="6377111at2759"/>